<dbReference type="Proteomes" id="UP000193067">
    <property type="component" value="Unassembled WGS sequence"/>
</dbReference>
<dbReference type="PANTHER" id="PTHR11567:SF110">
    <property type="entry name" value="2-PHOSPHOXYLOSE PHOSPHATASE 1"/>
    <property type="match status" value="1"/>
</dbReference>
<dbReference type="STRING" id="1353009.A0A1Y2J5R1"/>
<dbReference type="Pfam" id="PF00328">
    <property type="entry name" value="His_Phos_2"/>
    <property type="match status" value="1"/>
</dbReference>
<evidence type="ECO:0000313" key="4">
    <source>
        <dbReference type="EMBL" id="OSD08745.1"/>
    </source>
</evidence>
<gene>
    <name evidence="4" type="ORF">PYCCODRAFT_1462938</name>
</gene>
<dbReference type="InterPro" id="IPR000560">
    <property type="entry name" value="His_Pase_clade-2"/>
</dbReference>
<evidence type="ECO:0000256" key="3">
    <source>
        <dbReference type="SAM" id="MobiDB-lite"/>
    </source>
</evidence>
<comment type="similarity">
    <text evidence="1">Belongs to the histidine acid phosphatase family.</text>
</comment>
<evidence type="ECO:0000256" key="2">
    <source>
        <dbReference type="ARBA" id="ARBA00022801"/>
    </source>
</evidence>
<sequence length="491" mass="54368">MGLLGGSKPNNSIKRGHVPLDVDGYPVAPPELELEQVHIYVRHGERTPVGVRMADPPANIPEHWMFCNTARQFRAAVASATAEEGQVASFPAVQSGPAVEELRARRIVERRDGTAAVGECLLGELTDVGRESTYHFGTALRKLYIDRLKFLPDVVHSNDEIYLRSTNMPRTIESLQQITHGLYPMTKHAKDFVPLLRIRNGKDENLFGNTLACKRLEILQVGFAHAAAAAWNSTLEPLDKKISKYIGGNPVRLDGKPRASGILDTIRAAEAHGVDVPPEFKEKGVIDLIEKAVVTEWFAGCETPSTLDRTEEVRRLGMGPLLSDLSEKMQAKAEKGGIDPTKILIHSTHDTCLAGLSNTLDIFDEKWPAFTAAITFELFKKRATNARPASPWQNVLSLLGRSQDNTEHYVRVRYQNQNKPLPHCAEEGKHLPGSPEFCTLAAFRERVQELTPDDWEAECAYTPVNKQKEREEAQAAAAQVIAKPQLPADSD</sequence>
<dbReference type="CDD" id="cd07061">
    <property type="entry name" value="HP_HAP_like"/>
    <property type="match status" value="1"/>
</dbReference>
<evidence type="ECO:0000256" key="1">
    <source>
        <dbReference type="ARBA" id="ARBA00005375"/>
    </source>
</evidence>
<reference evidence="4 5" key="1">
    <citation type="journal article" date="2015" name="Biotechnol. Biofuels">
        <title>Enhanced degradation of softwood versus hardwood by the white-rot fungus Pycnoporus coccineus.</title>
        <authorList>
            <person name="Couturier M."/>
            <person name="Navarro D."/>
            <person name="Chevret D."/>
            <person name="Henrissat B."/>
            <person name="Piumi F."/>
            <person name="Ruiz-Duenas F.J."/>
            <person name="Martinez A.T."/>
            <person name="Grigoriev I.V."/>
            <person name="Riley R."/>
            <person name="Lipzen A."/>
            <person name="Berrin J.G."/>
            <person name="Master E.R."/>
            <person name="Rosso M.N."/>
        </authorList>
    </citation>
    <scope>NUCLEOTIDE SEQUENCE [LARGE SCALE GENOMIC DNA]</scope>
    <source>
        <strain evidence="4 5">BRFM310</strain>
    </source>
</reference>
<keyword evidence="2" id="KW-0378">Hydrolase</keyword>
<proteinExistence type="inferred from homology"/>
<dbReference type="EMBL" id="KZ084086">
    <property type="protein sequence ID" value="OSD08745.1"/>
    <property type="molecule type" value="Genomic_DNA"/>
</dbReference>
<evidence type="ECO:0000313" key="5">
    <source>
        <dbReference type="Proteomes" id="UP000193067"/>
    </source>
</evidence>
<name>A0A1Y2J5R1_TRAC3</name>
<keyword evidence="5" id="KW-1185">Reference proteome</keyword>
<protein>
    <submittedName>
        <fullName evidence="4">Phosphoglycerate mutase-like protein</fullName>
    </submittedName>
</protein>
<dbReference type="PANTHER" id="PTHR11567">
    <property type="entry name" value="ACID PHOSPHATASE-RELATED"/>
    <property type="match status" value="1"/>
</dbReference>
<dbReference type="PROSITE" id="PS00778">
    <property type="entry name" value="HIS_ACID_PHOSPHAT_2"/>
    <property type="match status" value="1"/>
</dbReference>
<dbReference type="InterPro" id="IPR029033">
    <property type="entry name" value="His_PPase_superfam"/>
</dbReference>
<dbReference type="AlphaFoldDB" id="A0A1Y2J5R1"/>
<dbReference type="SUPFAM" id="SSF53254">
    <property type="entry name" value="Phosphoglycerate mutase-like"/>
    <property type="match status" value="1"/>
</dbReference>
<dbReference type="InterPro" id="IPR033379">
    <property type="entry name" value="Acid_Pase_AS"/>
</dbReference>
<dbReference type="InterPro" id="IPR050645">
    <property type="entry name" value="Histidine_acid_phosphatase"/>
</dbReference>
<feature type="compositionally biased region" description="Low complexity" evidence="3">
    <location>
        <begin position="474"/>
        <end position="483"/>
    </location>
</feature>
<dbReference type="OrthoDB" id="10257284at2759"/>
<organism evidence="4 5">
    <name type="scientific">Trametes coccinea (strain BRFM310)</name>
    <name type="common">Pycnoporus coccineus</name>
    <dbReference type="NCBI Taxonomy" id="1353009"/>
    <lineage>
        <taxon>Eukaryota</taxon>
        <taxon>Fungi</taxon>
        <taxon>Dikarya</taxon>
        <taxon>Basidiomycota</taxon>
        <taxon>Agaricomycotina</taxon>
        <taxon>Agaricomycetes</taxon>
        <taxon>Polyporales</taxon>
        <taxon>Polyporaceae</taxon>
        <taxon>Trametes</taxon>
    </lineage>
</organism>
<dbReference type="GO" id="GO:0016791">
    <property type="term" value="F:phosphatase activity"/>
    <property type="evidence" value="ECO:0007669"/>
    <property type="project" value="TreeGrafter"/>
</dbReference>
<feature type="region of interest" description="Disordered" evidence="3">
    <location>
        <begin position="470"/>
        <end position="491"/>
    </location>
</feature>
<accession>A0A1Y2J5R1</accession>
<dbReference type="Gene3D" id="3.40.50.1240">
    <property type="entry name" value="Phosphoglycerate mutase-like"/>
    <property type="match status" value="1"/>
</dbReference>